<keyword evidence="3" id="KW-0732">Signal</keyword>
<gene>
    <name evidence="9" type="ORF">FD14_GL001132</name>
</gene>
<dbReference type="PATRIC" id="fig|1423804.4.peg.1214"/>
<evidence type="ECO:0000256" key="3">
    <source>
        <dbReference type="ARBA" id="ARBA00022729"/>
    </source>
</evidence>
<dbReference type="Gene3D" id="3.10.20.320">
    <property type="entry name" value="Putative peptidoglycan bound protein (lpxtg motif)"/>
    <property type="match status" value="3"/>
</dbReference>
<keyword evidence="1" id="KW-0134">Cell wall</keyword>
<feature type="domain" description="MucBP" evidence="8">
    <location>
        <begin position="175"/>
        <end position="233"/>
    </location>
</feature>
<evidence type="ECO:0000313" key="9">
    <source>
        <dbReference type="EMBL" id="KRN21389.1"/>
    </source>
</evidence>
<feature type="region of interest" description="Disordered" evidence="6">
    <location>
        <begin position="389"/>
        <end position="464"/>
    </location>
</feature>
<accession>A0A0R2F962</accession>
<name>A0A0R2F962_9LACO</name>
<dbReference type="Pfam" id="PF06458">
    <property type="entry name" value="MucBP"/>
    <property type="match status" value="3"/>
</dbReference>
<feature type="compositionally biased region" description="Low complexity" evidence="6">
    <location>
        <begin position="401"/>
        <end position="441"/>
    </location>
</feature>
<protein>
    <recommendedName>
        <fullName evidence="11">Gram-positive cocci surface proteins LPxTG domain-containing protein</fullName>
    </recommendedName>
</protein>
<evidence type="ECO:0000256" key="4">
    <source>
        <dbReference type="ARBA" id="ARBA00022737"/>
    </source>
</evidence>
<keyword evidence="10" id="KW-1185">Reference proteome</keyword>
<evidence type="ECO:0000313" key="10">
    <source>
        <dbReference type="Proteomes" id="UP000051442"/>
    </source>
</evidence>
<comment type="caution">
    <text evidence="9">The sequence shown here is derived from an EMBL/GenBank/DDBJ whole genome shotgun (WGS) entry which is preliminary data.</text>
</comment>
<reference evidence="9 10" key="1">
    <citation type="journal article" date="2015" name="Genome Announc.">
        <title>Expanding the biotechnology potential of lactobacilli through comparative genomics of 213 strains and associated genera.</title>
        <authorList>
            <person name="Sun Z."/>
            <person name="Harris H.M."/>
            <person name="McCann A."/>
            <person name="Guo C."/>
            <person name="Argimon S."/>
            <person name="Zhang W."/>
            <person name="Yang X."/>
            <person name="Jeffery I.B."/>
            <person name="Cooney J.C."/>
            <person name="Kagawa T.F."/>
            <person name="Liu W."/>
            <person name="Song Y."/>
            <person name="Salvetti E."/>
            <person name="Wrobel A."/>
            <person name="Rasinkangas P."/>
            <person name="Parkhill J."/>
            <person name="Rea M.C."/>
            <person name="O'Sullivan O."/>
            <person name="Ritari J."/>
            <person name="Douillard F.P."/>
            <person name="Paul Ross R."/>
            <person name="Yang R."/>
            <person name="Briner A.E."/>
            <person name="Felis G.E."/>
            <person name="de Vos W.M."/>
            <person name="Barrangou R."/>
            <person name="Klaenhammer T.R."/>
            <person name="Caufield P.W."/>
            <person name="Cui Y."/>
            <person name="Zhang H."/>
            <person name="O'Toole P.W."/>
        </authorList>
    </citation>
    <scope>NUCLEOTIDE SEQUENCE [LARGE SCALE GENOMIC DNA]</scope>
    <source>
        <strain evidence="9 10">DSM 23365</strain>
    </source>
</reference>
<evidence type="ECO:0000256" key="5">
    <source>
        <dbReference type="ARBA" id="ARBA00023088"/>
    </source>
</evidence>
<dbReference type="RefSeq" id="WP_057152044.1">
    <property type="nucleotide sequence ID" value="NZ_AYZM01000117.1"/>
</dbReference>
<feature type="region of interest" description="Disordered" evidence="6">
    <location>
        <begin position="502"/>
        <end position="522"/>
    </location>
</feature>
<evidence type="ECO:0008006" key="11">
    <source>
        <dbReference type="Google" id="ProtNLM"/>
    </source>
</evidence>
<feature type="domain" description="MucBP" evidence="8">
    <location>
        <begin position="324"/>
        <end position="384"/>
    </location>
</feature>
<sequence>MPVLDLSDWHTMTNSTDSLDSTSPVYGMFTGLMAKKIVLGTGFLLKPVMPSSTGAMNAANDTTWIGVGAGTEDDPQGLLLVNTSYTGDPNDADTYLLVGAYVNYVDVDTGSQLKQVILPATVTSYTATVPDGYVLATGQKRTFAIQAANKPTVYTVNVTTPKPALPDASQTMTNLTVKYVDAAGNELQTATVQSGQVGTDYTVSVPAIKGYTTTAKPISGQFKGNNMVLTLTYVKDGVIPDESANTTTMTINYVDQDGNAIQAPTTQSGKVGTDYKVTVPQIKGYTTQAQPVSGQYKGNAMALTLTYVKNGVLPDESQTTTGMTVHYVDQNGNAIATPTTNTGKVGTDYTVTAPTIAGYQLADGQLATTTGKYSGNTMDLTLVYDKVAQPADGGDTGNGTGTTTDPGSGEGTSTTGTGTDTTAPDTGTTSGTDSDTAVTTAPSDAATAVKADQPETTTSTDAGAVVNDAPEDTQAVVASDDYQKLSDDSVAPTSDSVKLATTERAEGATTENAAGKAETLPQTDETQSGLLGLIGVAMLGTLGVVGSKKRKVD</sequence>
<dbReference type="InterPro" id="IPR019931">
    <property type="entry name" value="LPXTG_anchor"/>
</dbReference>
<dbReference type="NCBIfam" id="TIGR01167">
    <property type="entry name" value="LPXTG_anchor"/>
    <property type="match status" value="1"/>
</dbReference>
<evidence type="ECO:0000259" key="7">
    <source>
        <dbReference type="Pfam" id="PF00746"/>
    </source>
</evidence>
<dbReference type="OrthoDB" id="2329040at2"/>
<dbReference type="AlphaFoldDB" id="A0A0R2F962"/>
<dbReference type="InterPro" id="IPR009459">
    <property type="entry name" value="MucBP_dom"/>
</dbReference>
<keyword evidence="2" id="KW-0964">Secreted</keyword>
<dbReference type="EMBL" id="AYZM01000117">
    <property type="protein sequence ID" value="KRN21389.1"/>
    <property type="molecule type" value="Genomic_DNA"/>
</dbReference>
<keyword evidence="5" id="KW-0572">Peptidoglycan-anchor</keyword>
<keyword evidence="4" id="KW-0677">Repeat</keyword>
<evidence type="ECO:0000259" key="8">
    <source>
        <dbReference type="Pfam" id="PF06458"/>
    </source>
</evidence>
<evidence type="ECO:0000256" key="1">
    <source>
        <dbReference type="ARBA" id="ARBA00022512"/>
    </source>
</evidence>
<dbReference type="Pfam" id="PF00746">
    <property type="entry name" value="Gram_pos_anchor"/>
    <property type="match status" value="1"/>
</dbReference>
<evidence type="ECO:0000256" key="6">
    <source>
        <dbReference type="SAM" id="MobiDB-lite"/>
    </source>
</evidence>
<dbReference type="STRING" id="1423804.FD14_GL001132"/>
<feature type="domain" description="Gram-positive cocci surface proteins LPxTG" evidence="7">
    <location>
        <begin position="514"/>
        <end position="553"/>
    </location>
</feature>
<evidence type="ECO:0000256" key="2">
    <source>
        <dbReference type="ARBA" id="ARBA00022525"/>
    </source>
</evidence>
<feature type="compositionally biased region" description="Low complexity" evidence="6">
    <location>
        <begin position="507"/>
        <end position="519"/>
    </location>
</feature>
<organism evidence="9 10">
    <name type="scientific">Secundilactobacillus similis DSM 23365 = JCM 2765</name>
    <dbReference type="NCBI Taxonomy" id="1423804"/>
    <lineage>
        <taxon>Bacteria</taxon>
        <taxon>Bacillati</taxon>
        <taxon>Bacillota</taxon>
        <taxon>Bacilli</taxon>
        <taxon>Lactobacillales</taxon>
        <taxon>Lactobacillaceae</taxon>
        <taxon>Secundilactobacillus</taxon>
    </lineage>
</organism>
<dbReference type="Proteomes" id="UP000051442">
    <property type="component" value="Unassembled WGS sequence"/>
</dbReference>
<feature type="domain" description="MucBP" evidence="8">
    <location>
        <begin position="250"/>
        <end position="307"/>
    </location>
</feature>
<proteinExistence type="predicted"/>